<keyword evidence="5" id="KW-1185">Reference proteome</keyword>
<dbReference type="PANTHER" id="PTHR43793:SF1">
    <property type="entry name" value="FAD SYNTHASE"/>
    <property type="match status" value="1"/>
</dbReference>
<keyword evidence="2 4" id="KW-0548">Nucleotidyltransferase</keyword>
<feature type="domain" description="Cytidyltransferase-like" evidence="3">
    <location>
        <begin position="14"/>
        <end position="140"/>
    </location>
</feature>
<evidence type="ECO:0000259" key="3">
    <source>
        <dbReference type="Pfam" id="PF01467"/>
    </source>
</evidence>
<protein>
    <submittedName>
        <fullName evidence="4">Adenylyltransferase/cytidyltransferase family protein</fullName>
    </submittedName>
</protein>
<dbReference type="InterPro" id="IPR014729">
    <property type="entry name" value="Rossmann-like_a/b/a_fold"/>
</dbReference>
<organism evidence="4 5">
    <name type="scientific">Blastococcus goldschmidtiae</name>
    <dbReference type="NCBI Taxonomy" id="3075546"/>
    <lineage>
        <taxon>Bacteria</taxon>
        <taxon>Bacillati</taxon>
        <taxon>Actinomycetota</taxon>
        <taxon>Actinomycetes</taxon>
        <taxon>Geodermatophilales</taxon>
        <taxon>Geodermatophilaceae</taxon>
        <taxon>Blastococcus</taxon>
    </lineage>
</organism>
<name>A0ABU2K6A4_9ACTN</name>
<dbReference type="NCBIfam" id="TIGR00125">
    <property type="entry name" value="cyt_tran_rel"/>
    <property type="match status" value="1"/>
</dbReference>
<dbReference type="InterPro" id="IPR004821">
    <property type="entry name" value="Cyt_trans-like"/>
</dbReference>
<dbReference type="GO" id="GO:0016779">
    <property type="term" value="F:nucleotidyltransferase activity"/>
    <property type="evidence" value="ECO:0007669"/>
    <property type="project" value="UniProtKB-KW"/>
</dbReference>
<comment type="caution">
    <text evidence="4">The sequence shown here is derived from an EMBL/GenBank/DDBJ whole genome shotgun (WGS) entry which is preliminary data.</text>
</comment>
<reference evidence="5" key="1">
    <citation type="submission" date="2023-07" db="EMBL/GenBank/DDBJ databases">
        <title>30 novel species of actinomycetes from the DSMZ collection.</title>
        <authorList>
            <person name="Nouioui I."/>
        </authorList>
    </citation>
    <scope>NUCLEOTIDE SEQUENCE [LARGE SCALE GENOMIC DNA]</scope>
    <source>
        <strain evidence="5">DSM 46792</strain>
    </source>
</reference>
<dbReference type="RefSeq" id="WP_311344537.1">
    <property type="nucleotide sequence ID" value="NZ_JAVREI010000003.1"/>
</dbReference>
<evidence type="ECO:0000313" key="4">
    <source>
        <dbReference type="EMBL" id="MDT0275713.1"/>
    </source>
</evidence>
<evidence type="ECO:0000313" key="5">
    <source>
        <dbReference type="Proteomes" id="UP001183222"/>
    </source>
</evidence>
<dbReference type="Proteomes" id="UP001183222">
    <property type="component" value="Unassembled WGS sequence"/>
</dbReference>
<dbReference type="InterPro" id="IPR050385">
    <property type="entry name" value="Archaeal_FAD_synthase"/>
</dbReference>
<evidence type="ECO:0000256" key="2">
    <source>
        <dbReference type="ARBA" id="ARBA00022695"/>
    </source>
</evidence>
<dbReference type="PANTHER" id="PTHR43793">
    <property type="entry name" value="FAD SYNTHASE"/>
    <property type="match status" value="1"/>
</dbReference>
<accession>A0ABU2K6A4</accession>
<proteinExistence type="predicted"/>
<dbReference type="EMBL" id="JAVREI010000003">
    <property type="protein sequence ID" value="MDT0275713.1"/>
    <property type="molecule type" value="Genomic_DNA"/>
</dbReference>
<evidence type="ECO:0000256" key="1">
    <source>
        <dbReference type="ARBA" id="ARBA00022679"/>
    </source>
</evidence>
<keyword evidence="1" id="KW-0808">Transferase</keyword>
<dbReference type="SUPFAM" id="SSF52374">
    <property type="entry name" value="Nucleotidylyl transferase"/>
    <property type="match status" value="1"/>
</dbReference>
<dbReference type="Pfam" id="PF01467">
    <property type="entry name" value="CTP_transf_like"/>
    <property type="match status" value="1"/>
</dbReference>
<gene>
    <name evidence="4" type="ORF">RM425_07325</name>
</gene>
<dbReference type="Gene3D" id="3.40.50.620">
    <property type="entry name" value="HUPs"/>
    <property type="match status" value="1"/>
</dbReference>
<sequence length="153" mass="17166">MWRTQRAGTRVIGYTTGVYDMFHIGHLNVLRRAREACDHLVVGVTTDELSLAAKGKTPIVPFEERLDIVRAIRHVDEVVPQTSMDKLEAWEKVGFDAVFVGDDWKGTDKWNALEREFAVRGVSVHYFAYTQHTSSTMLRAALTRITESGSAAG</sequence>